<feature type="signal peptide" evidence="1">
    <location>
        <begin position="1"/>
        <end position="16"/>
    </location>
</feature>
<dbReference type="AlphaFoldDB" id="S9VU92"/>
<gene>
    <name evidence="2" type="ORF">SPOG_03225</name>
</gene>
<dbReference type="HOGENOM" id="CLU_1907892_0_0_1"/>
<keyword evidence="1" id="KW-0732">Signal</keyword>
<name>S9VU92_SCHCR</name>
<feature type="chain" id="PRO_5004558779" evidence="1">
    <location>
        <begin position="17"/>
        <end position="133"/>
    </location>
</feature>
<dbReference type="Proteomes" id="UP000015464">
    <property type="component" value="Unassembled WGS sequence"/>
</dbReference>
<organism evidence="2 3">
    <name type="scientific">Schizosaccharomyces cryophilus (strain OY26 / ATCC MYA-4695 / CBS 11777 / NBRC 106824 / NRRL Y48691)</name>
    <name type="common">Fission yeast</name>
    <dbReference type="NCBI Taxonomy" id="653667"/>
    <lineage>
        <taxon>Eukaryota</taxon>
        <taxon>Fungi</taxon>
        <taxon>Dikarya</taxon>
        <taxon>Ascomycota</taxon>
        <taxon>Taphrinomycotina</taxon>
        <taxon>Schizosaccharomycetes</taxon>
        <taxon>Schizosaccharomycetales</taxon>
        <taxon>Schizosaccharomycetaceae</taxon>
        <taxon>Schizosaccharomyces</taxon>
    </lineage>
</organism>
<evidence type="ECO:0000313" key="3">
    <source>
        <dbReference type="Proteomes" id="UP000015464"/>
    </source>
</evidence>
<reference evidence="2 3" key="1">
    <citation type="journal article" date="2011" name="Science">
        <title>Comparative functional genomics of the fission yeasts.</title>
        <authorList>
            <person name="Rhind N."/>
            <person name="Chen Z."/>
            <person name="Yassour M."/>
            <person name="Thompson D.A."/>
            <person name="Haas B.J."/>
            <person name="Habib N."/>
            <person name="Wapinski I."/>
            <person name="Roy S."/>
            <person name="Lin M.F."/>
            <person name="Heiman D.I."/>
            <person name="Young S.K."/>
            <person name="Furuya K."/>
            <person name="Guo Y."/>
            <person name="Pidoux A."/>
            <person name="Chen H.M."/>
            <person name="Robbertse B."/>
            <person name="Goldberg J.M."/>
            <person name="Aoki K."/>
            <person name="Bayne E.H."/>
            <person name="Berlin A.M."/>
            <person name="Desjardins C.A."/>
            <person name="Dobbs E."/>
            <person name="Dukaj L."/>
            <person name="Fan L."/>
            <person name="FitzGerald M.G."/>
            <person name="French C."/>
            <person name="Gujja S."/>
            <person name="Hansen K."/>
            <person name="Keifenheim D."/>
            <person name="Levin J.Z."/>
            <person name="Mosher R.A."/>
            <person name="Mueller C.A."/>
            <person name="Pfiffner J."/>
            <person name="Priest M."/>
            <person name="Russ C."/>
            <person name="Smialowska A."/>
            <person name="Swoboda P."/>
            <person name="Sykes S.M."/>
            <person name="Vaughn M."/>
            <person name="Vengrova S."/>
            <person name="Yoder R."/>
            <person name="Zeng Q."/>
            <person name="Allshire R."/>
            <person name="Baulcombe D."/>
            <person name="Birren B.W."/>
            <person name="Brown W."/>
            <person name="Ekwall K."/>
            <person name="Kellis M."/>
            <person name="Leatherwood J."/>
            <person name="Levin H."/>
            <person name="Margalit H."/>
            <person name="Martienssen R."/>
            <person name="Nieduszynski C.A."/>
            <person name="Spatafora J.W."/>
            <person name="Friedman N."/>
            <person name="Dalgaard J.Z."/>
            <person name="Baumann P."/>
            <person name="Niki H."/>
            <person name="Regev A."/>
            <person name="Nusbaum C."/>
        </authorList>
    </citation>
    <scope>NUCLEOTIDE SEQUENCE [LARGE SCALE GENOMIC DNA]</scope>
    <source>
        <strain evidence="3">OY26 / ATCC MYA-4695 / CBS 11777 / NBRC 106824 / NRRL Y48691</strain>
    </source>
</reference>
<dbReference type="OrthoDB" id="10336117at2759"/>
<dbReference type="GO" id="GO:0062038">
    <property type="term" value="P:positive regulation of pheromone response MAPK cascade"/>
    <property type="evidence" value="ECO:0007669"/>
    <property type="project" value="EnsemblFungi"/>
</dbReference>
<evidence type="ECO:0000313" key="2">
    <source>
        <dbReference type="EMBL" id="EPY49749.1"/>
    </source>
</evidence>
<proteinExistence type="predicted"/>
<evidence type="ECO:0000256" key="1">
    <source>
        <dbReference type="SAM" id="SignalP"/>
    </source>
</evidence>
<dbReference type="GO" id="GO:0000772">
    <property type="term" value="F:mating pheromone activity"/>
    <property type="evidence" value="ECO:0007669"/>
    <property type="project" value="EnsemblFungi"/>
</dbReference>
<dbReference type="EMBL" id="KE546994">
    <property type="protein sequence ID" value="EPY49749.1"/>
    <property type="molecule type" value="Genomic_DNA"/>
</dbReference>
<keyword evidence="3" id="KW-1185">Reference proteome</keyword>
<dbReference type="RefSeq" id="XP_013025092.1">
    <property type="nucleotide sequence ID" value="XM_013169638.1"/>
</dbReference>
<dbReference type="GeneID" id="25037542"/>
<accession>S9VU92</accession>
<sequence>MKFFSLVALLFALASAAPIPTPAGGSDANSVVPSNDQLPAKTYEDFLRVYKNWWSFQNPDRPDLKKREVPEFPAKTYEDFLHLKKRESSEVKEPVLKTDKDKEDYHHFLEFYVMNVPFNSTAAQTNITAHFED</sequence>
<protein>
    <submittedName>
        <fullName evidence="2">p-factor pheromone Map2</fullName>
    </submittedName>
</protein>
<dbReference type="GO" id="GO:0031142">
    <property type="term" value="P:induction of conjugation upon nitrogen starvation"/>
    <property type="evidence" value="ECO:0007669"/>
    <property type="project" value="EnsemblFungi"/>
</dbReference>
<dbReference type="GO" id="GO:0007267">
    <property type="term" value="P:cell-cell signaling"/>
    <property type="evidence" value="ECO:0007669"/>
    <property type="project" value="EnsemblFungi"/>
</dbReference>